<dbReference type="HAMAP" id="MF_00667">
    <property type="entry name" value="SspH"/>
    <property type="match status" value="1"/>
</dbReference>
<organism evidence="4 5">
    <name type="scientific">Paenibacillus sediminis</name>
    <dbReference type="NCBI Taxonomy" id="664909"/>
    <lineage>
        <taxon>Bacteria</taxon>
        <taxon>Bacillati</taxon>
        <taxon>Bacillota</taxon>
        <taxon>Bacilli</taxon>
        <taxon>Bacillales</taxon>
        <taxon>Paenibacillaceae</taxon>
        <taxon>Paenibacillus</taxon>
    </lineage>
</organism>
<dbReference type="InterPro" id="IPR012610">
    <property type="entry name" value="SASP_SspH"/>
</dbReference>
<evidence type="ECO:0000256" key="3">
    <source>
        <dbReference type="ARBA" id="ARBA00022969"/>
    </source>
</evidence>
<comment type="caution">
    <text evidence="4">The sequence shown here is derived from an EMBL/GenBank/DDBJ whole genome shotgun (WGS) entry which is preliminary data.</text>
</comment>
<comment type="subcellular location">
    <subcellularLocation>
        <location evidence="1">Spore core</location>
    </subcellularLocation>
</comment>
<evidence type="ECO:0000313" key="5">
    <source>
        <dbReference type="Proteomes" id="UP001519273"/>
    </source>
</evidence>
<name>A0ABS4H4C9_9BACL</name>
<dbReference type="EMBL" id="JAGGKP010000005">
    <property type="protein sequence ID" value="MBP1937398.1"/>
    <property type="molecule type" value="Genomic_DNA"/>
</dbReference>
<protein>
    <submittedName>
        <fullName evidence="4">Small acid-soluble spore protein H (Minor)</fullName>
    </submittedName>
</protein>
<dbReference type="Proteomes" id="UP001519273">
    <property type="component" value="Unassembled WGS sequence"/>
</dbReference>
<evidence type="ECO:0000256" key="2">
    <source>
        <dbReference type="ARBA" id="ARBA00006573"/>
    </source>
</evidence>
<proteinExistence type="inferred from homology"/>
<dbReference type="NCBIfam" id="TIGR02861">
    <property type="entry name" value="SASP_H"/>
    <property type="match status" value="1"/>
</dbReference>
<evidence type="ECO:0000256" key="1">
    <source>
        <dbReference type="ARBA" id="ARBA00004288"/>
    </source>
</evidence>
<reference evidence="4 5" key="1">
    <citation type="submission" date="2021-03" db="EMBL/GenBank/DDBJ databases">
        <title>Genomic Encyclopedia of Type Strains, Phase IV (KMG-IV): sequencing the most valuable type-strain genomes for metagenomic binning, comparative biology and taxonomic classification.</title>
        <authorList>
            <person name="Goeker M."/>
        </authorList>
    </citation>
    <scope>NUCLEOTIDE SEQUENCE [LARGE SCALE GENOMIC DNA]</scope>
    <source>
        <strain evidence="4 5">DSM 23491</strain>
    </source>
</reference>
<keyword evidence="3" id="KW-0749">Sporulation</keyword>
<evidence type="ECO:0000313" key="4">
    <source>
        <dbReference type="EMBL" id="MBP1937398.1"/>
    </source>
</evidence>
<gene>
    <name evidence="4" type="ORF">J2Z20_002293</name>
</gene>
<keyword evidence="5" id="KW-1185">Reference proteome</keyword>
<dbReference type="Pfam" id="PF08141">
    <property type="entry name" value="SspH"/>
    <property type="match status" value="1"/>
</dbReference>
<sequence>MELKRAKEIFESKDTYPVQLDGQPVWIEDIDETNKMAKVQIGNRPTNTVTVNVEQLKEPGK</sequence>
<comment type="similarity">
    <text evidence="2">Belongs to the SspH family.</text>
</comment>
<dbReference type="RefSeq" id="WP_209849808.1">
    <property type="nucleotide sequence ID" value="NZ_CBCRVE010000005.1"/>
</dbReference>
<accession>A0ABS4H4C9</accession>